<feature type="transmembrane region" description="Helical" evidence="4">
    <location>
        <begin position="301"/>
        <end position="321"/>
    </location>
</feature>
<keyword evidence="3" id="KW-0949">S-adenosyl-L-methionine</keyword>
<dbReference type="Pfam" id="PF13489">
    <property type="entry name" value="Methyltransf_23"/>
    <property type="match status" value="1"/>
</dbReference>
<keyword evidence="1 5" id="KW-0489">Methyltransferase</keyword>
<dbReference type="Gene3D" id="3.40.50.150">
    <property type="entry name" value="Vaccinia Virus protein VP39"/>
    <property type="match status" value="1"/>
</dbReference>
<dbReference type="CDD" id="cd02440">
    <property type="entry name" value="AdoMet_MTases"/>
    <property type="match status" value="1"/>
</dbReference>
<dbReference type="EMBL" id="JACHMH010000001">
    <property type="protein sequence ID" value="MBB4680838.1"/>
    <property type="molecule type" value="Genomic_DNA"/>
</dbReference>
<name>A0A7W7CJC4_9PSEU</name>
<evidence type="ECO:0000256" key="1">
    <source>
        <dbReference type="ARBA" id="ARBA00022603"/>
    </source>
</evidence>
<evidence type="ECO:0000313" key="5">
    <source>
        <dbReference type="EMBL" id="MBB4680838.1"/>
    </source>
</evidence>
<gene>
    <name evidence="5" type="ORF">HNR67_006956</name>
</gene>
<comment type="caution">
    <text evidence="5">The sequence shown here is derived from an EMBL/GenBank/DDBJ whole genome shotgun (WGS) entry which is preliminary data.</text>
</comment>
<evidence type="ECO:0000313" key="6">
    <source>
        <dbReference type="Proteomes" id="UP000533598"/>
    </source>
</evidence>
<organism evidence="5 6">
    <name type="scientific">Crossiella cryophila</name>
    <dbReference type="NCBI Taxonomy" id="43355"/>
    <lineage>
        <taxon>Bacteria</taxon>
        <taxon>Bacillati</taxon>
        <taxon>Actinomycetota</taxon>
        <taxon>Actinomycetes</taxon>
        <taxon>Pseudonocardiales</taxon>
        <taxon>Pseudonocardiaceae</taxon>
        <taxon>Crossiella</taxon>
    </lineage>
</organism>
<evidence type="ECO:0000256" key="2">
    <source>
        <dbReference type="ARBA" id="ARBA00022679"/>
    </source>
</evidence>
<keyword evidence="4" id="KW-0812">Transmembrane</keyword>
<keyword evidence="4" id="KW-0472">Membrane</keyword>
<dbReference type="Proteomes" id="UP000533598">
    <property type="component" value="Unassembled WGS sequence"/>
</dbReference>
<evidence type="ECO:0000256" key="4">
    <source>
        <dbReference type="SAM" id="Phobius"/>
    </source>
</evidence>
<dbReference type="PANTHER" id="PTHR43464:SF19">
    <property type="entry name" value="UBIQUINONE BIOSYNTHESIS O-METHYLTRANSFERASE, MITOCHONDRIAL"/>
    <property type="match status" value="1"/>
</dbReference>
<dbReference type="RefSeq" id="WP_185006925.1">
    <property type="nucleotide sequence ID" value="NZ_BAAAUI010000057.1"/>
</dbReference>
<keyword evidence="2 5" id="KW-0808">Transferase</keyword>
<accession>A0A7W7CJC4</accession>
<proteinExistence type="predicted"/>
<evidence type="ECO:0000256" key="3">
    <source>
        <dbReference type="ARBA" id="ARBA00022691"/>
    </source>
</evidence>
<keyword evidence="4" id="KW-1133">Transmembrane helix</keyword>
<keyword evidence="6" id="KW-1185">Reference proteome</keyword>
<protein>
    <submittedName>
        <fullName evidence="5">SAM-dependent methyltransferase</fullName>
    </submittedName>
</protein>
<sequence length="341" mass="38205">MDRRAAYTVELAQGLARFFEPRRATCPWCGSTRIALLLRSPDLIQGKPGEFTVDRCTDCRHVFQNPGLSPAGLAFYYRDFYDGLGEKTMGAVFAKQTRAYRERAEIVRTHADPAEWLDVGCGHGHFCHTARQALPGTHFDGLDFGAGVDLARRHGRIRRAYRGEFAALAPELAGRYDVVSMHHYLEHSTDPRLELATALEVLRPGGLLLIEVPDPESRYGRLAGQWWVGWMQPQHLHFVTRENLRTALTELGFTVLGDTTDRPAASHALVGVLIQFTFRLLPRPDRPWLPPAGRLRRVLRAAALALAIPVLATAALVSWVLGPLTRFRGLHSAYRMLARKD</sequence>
<dbReference type="InterPro" id="IPR029063">
    <property type="entry name" value="SAM-dependent_MTases_sf"/>
</dbReference>
<dbReference type="GO" id="GO:0032259">
    <property type="term" value="P:methylation"/>
    <property type="evidence" value="ECO:0007669"/>
    <property type="project" value="UniProtKB-KW"/>
</dbReference>
<reference evidence="5 6" key="1">
    <citation type="submission" date="2020-08" db="EMBL/GenBank/DDBJ databases">
        <title>Sequencing the genomes of 1000 actinobacteria strains.</title>
        <authorList>
            <person name="Klenk H.-P."/>
        </authorList>
    </citation>
    <scope>NUCLEOTIDE SEQUENCE [LARGE SCALE GENOMIC DNA]</scope>
    <source>
        <strain evidence="5 6">DSM 44230</strain>
    </source>
</reference>
<dbReference type="GO" id="GO:0008168">
    <property type="term" value="F:methyltransferase activity"/>
    <property type="evidence" value="ECO:0007669"/>
    <property type="project" value="UniProtKB-KW"/>
</dbReference>
<dbReference type="PANTHER" id="PTHR43464">
    <property type="entry name" value="METHYLTRANSFERASE"/>
    <property type="match status" value="1"/>
</dbReference>
<dbReference type="AlphaFoldDB" id="A0A7W7CJC4"/>
<dbReference type="SUPFAM" id="SSF53335">
    <property type="entry name" value="S-adenosyl-L-methionine-dependent methyltransferases"/>
    <property type="match status" value="1"/>
</dbReference>